<name>X0ZQT1_9ZZZZ</name>
<dbReference type="AlphaFoldDB" id="X0ZQT1"/>
<comment type="caution">
    <text evidence="1">The sequence shown here is derived from an EMBL/GenBank/DDBJ whole genome shotgun (WGS) entry which is preliminary data.</text>
</comment>
<proteinExistence type="predicted"/>
<gene>
    <name evidence="1" type="ORF">S01H4_17566</name>
</gene>
<dbReference type="EMBL" id="BART01007748">
    <property type="protein sequence ID" value="GAG62803.1"/>
    <property type="molecule type" value="Genomic_DNA"/>
</dbReference>
<protein>
    <recommendedName>
        <fullName evidence="2">ATPase domain-containing protein</fullName>
    </recommendedName>
</protein>
<reference evidence="1" key="1">
    <citation type="journal article" date="2014" name="Front. Microbiol.">
        <title>High frequency of phylogenetically diverse reductive dehalogenase-homologous genes in deep subseafloor sedimentary metagenomes.</title>
        <authorList>
            <person name="Kawai M."/>
            <person name="Futagami T."/>
            <person name="Toyoda A."/>
            <person name="Takaki Y."/>
            <person name="Nishi S."/>
            <person name="Hori S."/>
            <person name="Arai W."/>
            <person name="Tsubouchi T."/>
            <person name="Morono Y."/>
            <person name="Uchiyama I."/>
            <person name="Ito T."/>
            <person name="Fujiyama A."/>
            <person name="Inagaki F."/>
            <person name="Takami H."/>
        </authorList>
    </citation>
    <scope>NUCLEOTIDE SEQUENCE</scope>
    <source>
        <strain evidence="1">Expedition CK06-06</strain>
    </source>
</reference>
<dbReference type="PANTHER" id="PTHR34301:SF8">
    <property type="entry name" value="ATPASE DOMAIN-CONTAINING PROTEIN"/>
    <property type="match status" value="1"/>
</dbReference>
<dbReference type="InterPro" id="IPR027417">
    <property type="entry name" value="P-loop_NTPase"/>
</dbReference>
<dbReference type="PANTHER" id="PTHR34301">
    <property type="entry name" value="DNA-BINDING PROTEIN-RELATED"/>
    <property type="match status" value="1"/>
</dbReference>
<sequence length="291" mass="32693">MAKVKLKQAQGNVVTGDRFWDREKDIELLTKRIDECAHVLLVAQRRMGKTSLMAEVYQRLSERYICLFVDLQKAASGSDAIVELSLAVQLHKPLWNKTKEVFANIIEAVTEKVEKVGVGELGVTLRAGLTAGNWAGKGDQLFAILAGSERPVLLMLDEVPVMINRMLKGHDYRITEERREQVDEFMSWLRKNSIKHQGKIRIIISGSIGLEPVLRQAGLSATINNFVPFELKPWDEGTAVGCLVALVPDQHVKVFHNQQNAFSFTICKVHKLSQSPLPQPVLILFFIQLSI</sequence>
<evidence type="ECO:0000313" key="1">
    <source>
        <dbReference type="EMBL" id="GAG62803.1"/>
    </source>
</evidence>
<evidence type="ECO:0008006" key="2">
    <source>
        <dbReference type="Google" id="ProtNLM"/>
    </source>
</evidence>
<accession>X0ZQT1</accession>
<organism evidence="1">
    <name type="scientific">marine sediment metagenome</name>
    <dbReference type="NCBI Taxonomy" id="412755"/>
    <lineage>
        <taxon>unclassified sequences</taxon>
        <taxon>metagenomes</taxon>
        <taxon>ecological metagenomes</taxon>
    </lineage>
</organism>
<dbReference type="SUPFAM" id="SSF52540">
    <property type="entry name" value="P-loop containing nucleoside triphosphate hydrolases"/>
    <property type="match status" value="1"/>
</dbReference>
<dbReference type="Gene3D" id="3.40.50.300">
    <property type="entry name" value="P-loop containing nucleotide triphosphate hydrolases"/>
    <property type="match status" value="1"/>
</dbReference>